<evidence type="ECO:0000313" key="2">
    <source>
        <dbReference type="EMBL" id="KAL2653041.1"/>
    </source>
</evidence>
<accession>A0ABD1ZNL7</accession>
<reference evidence="2 3" key="1">
    <citation type="submission" date="2024-09" db="EMBL/GenBank/DDBJ databases">
        <title>Chromosome-scale assembly of Riccia fluitans.</title>
        <authorList>
            <person name="Paukszto L."/>
            <person name="Sawicki J."/>
            <person name="Karawczyk K."/>
            <person name="Piernik-Szablinska J."/>
            <person name="Szczecinska M."/>
            <person name="Mazdziarz M."/>
        </authorList>
    </citation>
    <scope>NUCLEOTIDE SEQUENCE [LARGE SCALE GENOMIC DNA]</scope>
    <source>
        <strain evidence="2">Rf_01</strain>
        <tissue evidence="2">Aerial parts of the thallus</tissue>
    </source>
</reference>
<keyword evidence="1" id="KW-0812">Transmembrane</keyword>
<dbReference type="AlphaFoldDB" id="A0ABD1ZNL7"/>
<keyword evidence="1" id="KW-1133">Transmembrane helix</keyword>
<sequence length="549" mass="62473">MAGGKSGKSVFSGWTSKAEYAAGTLASRLTLVVGIGCICSCIYVVVLLLSSNTCWTYGSPHCENAICSFVNRNRTGDSPDKSGFGPFSVTDPVNESQQFLMEKPSREYKGTSLDRIVFGIGASADMWTNRSQFLRVWWTPETRGYVWTDRDLEANWTVGDPPYKVSGDTTHIRYTHRTGRRDAIRISRIVAESFRLGLEEKRTIDWFVMGDDDTFFFTENLVKVLSKYDHRKLYYIGSNSEDHIQNQLFSYNMAYGGGGFAVSYPLAKKLSEMQDECMQRYPWLFGSDDRMKACMSELGIPLTKEAGFHQVDLKGDLHGFLAAHPLSPIISLHHIEAIYPLFPGTTRAQGLKRLKKAINVDPHNILQQSICYTSDKQWSFSVSWGYTVHVYKGFLPPHELEVPQLTFVSWHRRRESYAFPINTRPLPREICDEPAHFYMVDAKPLNESRGYSAYVKHERPNRVRDCQEKLMPMSLVDKIFVISEPVEEDWFQSPRRQCCRVKDELTLHISKFSSEAVGEIAALLGSPRKGVFFVIGSWARITSIIFAAR</sequence>
<dbReference type="InterPro" id="IPR006740">
    <property type="entry name" value="DUF604"/>
</dbReference>
<dbReference type="Pfam" id="PF04646">
    <property type="entry name" value="DUF604"/>
    <property type="match status" value="1"/>
</dbReference>
<keyword evidence="3" id="KW-1185">Reference proteome</keyword>
<dbReference type="FunFam" id="3.90.550.50:FF:000006">
    <property type="entry name" value="Fringe-related protein-like"/>
    <property type="match status" value="1"/>
</dbReference>
<protein>
    <submittedName>
        <fullName evidence="2">Uncharacterized protein</fullName>
    </submittedName>
</protein>
<dbReference type="Gene3D" id="3.90.550.50">
    <property type="match status" value="1"/>
</dbReference>
<gene>
    <name evidence="2" type="ORF">R1flu_021169</name>
</gene>
<dbReference type="Proteomes" id="UP001605036">
    <property type="component" value="Unassembled WGS sequence"/>
</dbReference>
<proteinExistence type="predicted"/>
<organism evidence="2 3">
    <name type="scientific">Riccia fluitans</name>
    <dbReference type="NCBI Taxonomy" id="41844"/>
    <lineage>
        <taxon>Eukaryota</taxon>
        <taxon>Viridiplantae</taxon>
        <taxon>Streptophyta</taxon>
        <taxon>Embryophyta</taxon>
        <taxon>Marchantiophyta</taxon>
        <taxon>Marchantiopsida</taxon>
        <taxon>Marchantiidae</taxon>
        <taxon>Marchantiales</taxon>
        <taxon>Ricciaceae</taxon>
        <taxon>Riccia</taxon>
    </lineage>
</organism>
<evidence type="ECO:0000313" key="3">
    <source>
        <dbReference type="Proteomes" id="UP001605036"/>
    </source>
</evidence>
<dbReference type="PANTHER" id="PTHR10811">
    <property type="entry name" value="FRINGE-RELATED"/>
    <property type="match status" value="1"/>
</dbReference>
<dbReference type="EMBL" id="JBHFFA010000001">
    <property type="protein sequence ID" value="KAL2653041.1"/>
    <property type="molecule type" value="Genomic_DNA"/>
</dbReference>
<comment type="caution">
    <text evidence="2">The sequence shown here is derived from an EMBL/GenBank/DDBJ whole genome shotgun (WGS) entry which is preliminary data.</text>
</comment>
<name>A0ABD1ZNL7_9MARC</name>
<feature type="transmembrane region" description="Helical" evidence="1">
    <location>
        <begin position="29"/>
        <end position="49"/>
    </location>
</feature>
<keyword evidence="1" id="KW-0472">Membrane</keyword>
<evidence type="ECO:0000256" key="1">
    <source>
        <dbReference type="SAM" id="Phobius"/>
    </source>
</evidence>